<comment type="caution">
    <text evidence="1">The sequence shown here is derived from an EMBL/GenBank/DDBJ whole genome shotgun (WGS) entry which is preliminary data.</text>
</comment>
<accession>A0ABR2CPQ1</accession>
<name>A0ABR2CPQ1_9ROSI</name>
<dbReference type="EMBL" id="JBBPBM010000046">
    <property type="protein sequence ID" value="KAK8521717.1"/>
    <property type="molecule type" value="Genomic_DNA"/>
</dbReference>
<proteinExistence type="predicted"/>
<gene>
    <name evidence="1" type="ORF">V6N12_066304</name>
</gene>
<sequence>MVAAEWISNLSLCPIALEPMVKRSLPFIEYLVEDVAVRSSCRATGGIDYVSSIFYCGFSRSLWTLGLDFRFVSAKACVIDREPMTKIVVIQTLQEAIHMILDL</sequence>
<evidence type="ECO:0000313" key="2">
    <source>
        <dbReference type="Proteomes" id="UP001472677"/>
    </source>
</evidence>
<protein>
    <submittedName>
        <fullName evidence="1">Uncharacterized protein</fullName>
    </submittedName>
</protein>
<reference evidence="1 2" key="1">
    <citation type="journal article" date="2024" name="G3 (Bethesda)">
        <title>Genome assembly of Hibiscus sabdariffa L. provides insights into metabolisms of medicinal natural products.</title>
        <authorList>
            <person name="Kim T."/>
        </authorList>
    </citation>
    <scope>NUCLEOTIDE SEQUENCE [LARGE SCALE GENOMIC DNA]</scope>
    <source>
        <strain evidence="1">TK-2024</strain>
        <tissue evidence="1">Old leaves</tissue>
    </source>
</reference>
<organism evidence="1 2">
    <name type="scientific">Hibiscus sabdariffa</name>
    <name type="common">roselle</name>
    <dbReference type="NCBI Taxonomy" id="183260"/>
    <lineage>
        <taxon>Eukaryota</taxon>
        <taxon>Viridiplantae</taxon>
        <taxon>Streptophyta</taxon>
        <taxon>Embryophyta</taxon>
        <taxon>Tracheophyta</taxon>
        <taxon>Spermatophyta</taxon>
        <taxon>Magnoliopsida</taxon>
        <taxon>eudicotyledons</taxon>
        <taxon>Gunneridae</taxon>
        <taxon>Pentapetalae</taxon>
        <taxon>rosids</taxon>
        <taxon>malvids</taxon>
        <taxon>Malvales</taxon>
        <taxon>Malvaceae</taxon>
        <taxon>Malvoideae</taxon>
        <taxon>Hibiscus</taxon>
    </lineage>
</organism>
<dbReference type="Proteomes" id="UP001472677">
    <property type="component" value="Unassembled WGS sequence"/>
</dbReference>
<evidence type="ECO:0000313" key="1">
    <source>
        <dbReference type="EMBL" id="KAK8521717.1"/>
    </source>
</evidence>
<keyword evidence="2" id="KW-1185">Reference proteome</keyword>